<accession>A0A1A8MS86</accession>
<protein>
    <submittedName>
        <fullName evidence="1">KIAA1244</fullName>
    </submittedName>
</protein>
<reference evidence="1" key="2">
    <citation type="submission" date="2016-06" db="EMBL/GenBank/DDBJ databases">
        <title>The genome of a short-lived fish provides insights into sex chromosome evolution and the genetic control of aging.</title>
        <authorList>
            <person name="Reichwald K."/>
            <person name="Felder M."/>
            <person name="Petzold A."/>
            <person name="Koch P."/>
            <person name="Groth M."/>
            <person name="Platzer M."/>
        </authorList>
    </citation>
    <scope>NUCLEOTIDE SEQUENCE</scope>
    <source>
        <tissue evidence="1">Brain</tissue>
    </source>
</reference>
<dbReference type="AlphaFoldDB" id="A0A1A8MS86"/>
<proteinExistence type="predicted"/>
<gene>
    <name evidence="1" type="primary">KIAA1244</name>
</gene>
<sequence length="73" mass="7898">SHINCLCFCLCCCDAGKLGKAVFCDLVTVYVCVCVGGLVQQMFTCSSNICSRFIIRPHKGAKNTAFGCIIKQI</sequence>
<reference evidence="1" key="1">
    <citation type="submission" date="2016-05" db="EMBL/GenBank/DDBJ databases">
        <authorList>
            <person name="Lavstsen T."/>
            <person name="Jespersen J.S."/>
        </authorList>
    </citation>
    <scope>NUCLEOTIDE SEQUENCE</scope>
    <source>
        <tissue evidence="1">Brain</tissue>
    </source>
</reference>
<organism evidence="1">
    <name type="scientific">Nothobranchius pienaari</name>
    <dbReference type="NCBI Taxonomy" id="704102"/>
    <lineage>
        <taxon>Eukaryota</taxon>
        <taxon>Metazoa</taxon>
        <taxon>Chordata</taxon>
        <taxon>Craniata</taxon>
        <taxon>Vertebrata</taxon>
        <taxon>Euteleostomi</taxon>
        <taxon>Actinopterygii</taxon>
        <taxon>Neopterygii</taxon>
        <taxon>Teleostei</taxon>
        <taxon>Neoteleostei</taxon>
        <taxon>Acanthomorphata</taxon>
        <taxon>Ovalentaria</taxon>
        <taxon>Atherinomorphae</taxon>
        <taxon>Cyprinodontiformes</taxon>
        <taxon>Nothobranchiidae</taxon>
        <taxon>Nothobranchius</taxon>
    </lineage>
</organism>
<feature type="non-terminal residue" evidence="1">
    <location>
        <position position="1"/>
    </location>
</feature>
<feature type="non-terminal residue" evidence="1">
    <location>
        <position position="73"/>
    </location>
</feature>
<evidence type="ECO:0000313" key="1">
    <source>
        <dbReference type="EMBL" id="SBR59436.1"/>
    </source>
</evidence>
<dbReference type="EMBL" id="HAEF01018277">
    <property type="protein sequence ID" value="SBR59436.1"/>
    <property type="molecule type" value="Transcribed_RNA"/>
</dbReference>
<name>A0A1A8MS86_9TELE</name>